<keyword evidence="1" id="KW-0547">Nucleotide-binding</keyword>
<protein>
    <submittedName>
        <fullName evidence="3">Hsp70 family protein</fullName>
    </submittedName>
</protein>
<dbReference type="Proteomes" id="UP000317078">
    <property type="component" value="Unassembled WGS sequence"/>
</dbReference>
<dbReference type="Gene3D" id="3.30.420.40">
    <property type="match status" value="3"/>
</dbReference>
<dbReference type="EMBL" id="RCZP01000024">
    <property type="protein sequence ID" value="TPG51816.1"/>
    <property type="molecule type" value="Genomic_DNA"/>
</dbReference>
<keyword evidence="4" id="KW-1185">Reference proteome</keyword>
<dbReference type="InterPro" id="IPR013126">
    <property type="entry name" value="Hsp_70_fam"/>
</dbReference>
<comment type="caution">
    <text evidence="3">The sequence shown here is derived from an EMBL/GenBank/DDBJ whole genome shotgun (WGS) entry which is preliminary data.</text>
</comment>
<dbReference type="Pfam" id="PF00012">
    <property type="entry name" value="HSP70"/>
    <property type="match status" value="2"/>
</dbReference>
<evidence type="ECO:0000313" key="3">
    <source>
        <dbReference type="EMBL" id="TPG51816.1"/>
    </source>
</evidence>
<dbReference type="InterPro" id="IPR043129">
    <property type="entry name" value="ATPase_NBD"/>
</dbReference>
<dbReference type="GO" id="GO:0005524">
    <property type="term" value="F:ATP binding"/>
    <property type="evidence" value="ECO:0007669"/>
    <property type="project" value="UniProtKB-KW"/>
</dbReference>
<evidence type="ECO:0000256" key="2">
    <source>
        <dbReference type="ARBA" id="ARBA00022840"/>
    </source>
</evidence>
<organism evidence="3 4">
    <name type="scientific">Muricoccus nepalensis</name>
    <dbReference type="NCBI Taxonomy" id="1854500"/>
    <lineage>
        <taxon>Bacteria</taxon>
        <taxon>Pseudomonadati</taxon>
        <taxon>Pseudomonadota</taxon>
        <taxon>Alphaproteobacteria</taxon>
        <taxon>Acetobacterales</taxon>
        <taxon>Roseomonadaceae</taxon>
        <taxon>Muricoccus</taxon>
    </lineage>
</organism>
<gene>
    <name evidence="3" type="ORF">EAH89_19650</name>
</gene>
<dbReference type="PRINTS" id="PR00301">
    <property type="entry name" value="HEATSHOCK70"/>
</dbReference>
<sequence length="427" mass="45315">MRPVIGIDFGTTNSVVTALSPDGEAVTLARDTGEVFRSVLCFWADPVGGAARHAAGPAAIEAYLEEPLASRLVMSMKSYLAQRSFTETRILGRRFTLEALIGLFLRELLAPFGAAMAGARVVVGRPVRFVGDRAEDDFGEARLRGAFAAAGLAEVDVALEPAAAGQRFASGIERPETVLVGDFGGGTSDFSVLRFDPGPPRRVAALGHAGVGLAGDAFDTRIIDRVISPRLGKGGEYRVMGKPLPVPPGWFTSFARWHQLPLMRGPRTLREIAEVARTADHPERLRHLIRLIEDEAGYALYRAVSSAKAALSSAETAVLRFRHEDFAVEAPIERGEFEEWIAPDLARMEAAVDGALADAGVGPGAVDRVFLTGGTSLVPAVRAIFARRFGEERIFGGGEFVSVAEGLALMGREVAGGPPESLPGGSG</sequence>
<evidence type="ECO:0000313" key="4">
    <source>
        <dbReference type="Proteomes" id="UP000317078"/>
    </source>
</evidence>
<dbReference type="AlphaFoldDB" id="A0A502FRN1"/>
<dbReference type="PANTHER" id="PTHR19375">
    <property type="entry name" value="HEAT SHOCK PROTEIN 70KDA"/>
    <property type="match status" value="1"/>
</dbReference>
<reference evidence="3 4" key="1">
    <citation type="journal article" date="2019" name="Environ. Microbiol.">
        <title>Species interactions and distinct microbial communities in high Arctic permafrost affected cryosols are associated with the CH4 and CO2 gas fluxes.</title>
        <authorList>
            <person name="Altshuler I."/>
            <person name="Hamel J."/>
            <person name="Turney S."/>
            <person name="Magnuson E."/>
            <person name="Levesque R."/>
            <person name="Greer C."/>
            <person name="Whyte L.G."/>
        </authorList>
    </citation>
    <scope>NUCLEOTIDE SEQUENCE [LARGE SCALE GENOMIC DNA]</scope>
    <source>
        <strain evidence="3 4">S9.3B</strain>
    </source>
</reference>
<dbReference type="SUPFAM" id="SSF53067">
    <property type="entry name" value="Actin-like ATPase domain"/>
    <property type="match status" value="2"/>
</dbReference>
<dbReference type="InterPro" id="IPR042054">
    <property type="entry name" value="YegD-like"/>
</dbReference>
<dbReference type="CDD" id="cd10231">
    <property type="entry name" value="ASKHA_NBD_HSP70_YegD-like"/>
    <property type="match status" value="1"/>
</dbReference>
<dbReference type="Gene3D" id="3.90.640.10">
    <property type="entry name" value="Actin, Chain A, domain 4"/>
    <property type="match status" value="2"/>
</dbReference>
<dbReference type="GO" id="GO:0140662">
    <property type="term" value="F:ATP-dependent protein folding chaperone"/>
    <property type="evidence" value="ECO:0007669"/>
    <property type="project" value="InterPro"/>
</dbReference>
<keyword evidence="2" id="KW-0067">ATP-binding</keyword>
<accession>A0A502FRN1</accession>
<name>A0A502FRN1_9PROT</name>
<evidence type="ECO:0000256" key="1">
    <source>
        <dbReference type="ARBA" id="ARBA00022741"/>
    </source>
</evidence>
<dbReference type="OrthoDB" id="9807934at2"/>
<proteinExistence type="predicted"/>
<dbReference type="RefSeq" id="WP_140885441.1">
    <property type="nucleotide sequence ID" value="NZ_RCZP01000024.1"/>
</dbReference>